<dbReference type="Pfam" id="PF04199">
    <property type="entry name" value="Cyclase"/>
    <property type="match status" value="1"/>
</dbReference>
<reference evidence="1 2" key="1">
    <citation type="submission" date="2018-09" db="EMBL/GenBank/DDBJ databases">
        <title>Cohnella cavernae sp. nov., isolated from a karst cave.</title>
        <authorList>
            <person name="Zhu H."/>
        </authorList>
    </citation>
    <scope>NUCLEOTIDE SEQUENCE [LARGE SCALE GENOMIC DNA]</scope>
    <source>
        <strain evidence="1 2">K2E09-144</strain>
    </source>
</reference>
<organism evidence="1 2">
    <name type="scientific">Cohnella faecalis</name>
    <dbReference type="NCBI Taxonomy" id="2315694"/>
    <lineage>
        <taxon>Bacteria</taxon>
        <taxon>Bacillati</taxon>
        <taxon>Bacillota</taxon>
        <taxon>Bacilli</taxon>
        <taxon>Bacillales</taxon>
        <taxon>Paenibacillaceae</taxon>
        <taxon>Cohnella</taxon>
    </lineage>
</organism>
<protein>
    <submittedName>
        <fullName evidence="1">Cyclase family protein</fullName>
    </submittedName>
</protein>
<dbReference type="Proteomes" id="UP000266340">
    <property type="component" value="Unassembled WGS sequence"/>
</dbReference>
<dbReference type="InterPro" id="IPR037175">
    <property type="entry name" value="KFase_sf"/>
</dbReference>
<dbReference type="OrthoDB" id="9796085at2"/>
<dbReference type="EMBL" id="QXJM01000013">
    <property type="protein sequence ID" value="RIE05297.1"/>
    <property type="molecule type" value="Genomic_DNA"/>
</dbReference>
<name>A0A398CZK9_9BACL</name>
<sequence length="257" mass="29008">MSRWIDLTGKLEDGMWNYGAPFPEVVIEKVADAALFGYEGHAFQLHSLAGTYLETANHLFPDRERLGDVSIDRLKTRAWVAQLPNKRPFESIGAAELEEAVGSVLEPGDALLIATGWDAYWNREGFTESSPYFEPEAMEWIIARDVGLLGMDITSIEDPRKPGGEMTLLARYYAKDRLMVAPLVNLREAGRGPWTLLALRCTFPMRAPPLRAVLFEPDCKGQGWVCSQACWRQPALWRGAARRIRRRRGWGARCSVR</sequence>
<keyword evidence="2" id="KW-1185">Reference proteome</keyword>
<dbReference type="Gene3D" id="3.50.30.50">
    <property type="entry name" value="Putative cyclase"/>
    <property type="match status" value="1"/>
</dbReference>
<evidence type="ECO:0000313" key="2">
    <source>
        <dbReference type="Proteomes" id="UP000266340"/>
    </source>
</evidence>
<dbReference type="GO" id="GO:0019441">
    <property type="term" value="P:L-tryptophan catabolic process to kynurenine"/>
    <property type="evidence" value="ECO:0007669"/>
    <property type="project" value="InterPro"/>
</dbReference>
<accession>A0A398CZK9</accession>
<evidence type="ECO:0000313" key="1">
    <source>
        <dbReference type="EMBL" id="RIE05297.1"/>
    </source>
</evidence>
<dbReference type="InterPro" id="IPR007325">
    <property type="entry name" value="KFase/CYL"/>
</dbReference>
<comment type="caution">
    <text evidence="1">The sequence shown here is derived from an EMBL/GenBank/DDBJ whole genome shotgun (WGS) entry which is preliminary data.</text>
</comment>
<gene>
    <name evidence="1" type="ORF">D3H35_01345</name>
</gene>
<dbReference type="GO" id="GO:0004061">
    <property type="term" value="F:arylformamidase activity"/>
    <property type="evidence" value="ECO:0007669"/>
    <property type="project" value="InterPro"/>
</dbReference>
<dbReference type="SUPFAM" id="SSF102198">
    <property type="entry name" value="Putative cyclase"/>
    <property type="match status" value="1"/>
</dbReference>
<proteinExistence type="predicted"/>
<dbReference type="AlphaFoldDB" id="A0A398CZK9"/>
<dbReference type="RefSeq" id="WP_119147430.1">
    <property type="nucleotide sequence ID" value="NZ_QXJM01000013.1"/>
</dbReference>